<sequence length="399" mass="42806">MADPSLILDRRAALAGKPGLHAVLIGVSEYANLPSADDPPGDGLAALRRLRSSAISAYGLFQKLQALDADGRLVRPLATVRLLHSPAPEELAKEPALAAIGGAPATRSGIAKALDAWRTDVATARDNQAFFYFCGHGIRRSLEESILLAADFLEPGSPKLFNSFRLSNVRNGMVPGASFPEIGREQFYFVDACREKPDALDTLDTTETPKIFDAELGGLDDRRAPIFFATMTGGVAAGLAAQPTFFANALIWAMDNGSFGSRTMDNLGVVWPVTAPSLKVGIEASDALFDSRVELTGLVADPVLCFRRDPPRLPLKVALAPEPLPAPVKTLSLTEMNTRARLDISPSDHAGPLSVDVSAGMYQMTVKPRSKLFQRVRSDILFLSIQSKMPLIFDLGAVP</sequence>
<dbReference type="RefSeq" id="WP_380887503.1">
    <property type="nucleotide sequence ID" value="NZ_JBHUDY010000001.1"/>
</dbReference>
<evidence type="ECO:0000313" key="3">
    <source>
        <dbReference type="Proteomes" id="UP001597115"/>
    </source>
</evidence>
<gene>
    <name evidence="2" type="ORF">ACFSCW_04990</name>
</gene>
<name>A0ABW4HZV1_9SPHN</name>
<evidence type="ECO:0000259" key="1">
    <source>
        <dbReference type="Pfam" id="PF00656"/>
    </source>
</evidence>
<protein>
    <submittedName>
        <fullName evidence="2">Caspase family protein</fullName>
    </submittedName>
</protein>
<dbReference type="Proteomes" id="UP001597115">
    <property type="component" value="Unassembled WGS sequence"/>
</dbReference>
<dbReference type="InterPro" id="IPR011600">
    <property type="entry name" value="Pept_C14_caspase"/>
</dbReference>
<feature type="domain" description="Peptidase C14 caspase" evidence="1">
    <location>
        <begin position="105"/>
        <end position="257"/>
    </location>
</feature>
<evidence type="ECO:0000313" key="2">
    <source>
        <dbReference type="EMBL" id="MFD1611154.1"/>
    </source>
</evidence>
<dbReference type="Pfam" id="PF00656">
    <property type="entry name" value="Peptidase_C14"/>
    <property type="match status" value="1"/>
</dbReference>
<proteinExistence type="predicted"/>
<organism evidence="2 3">
    <name type="scientific">Sphingomonas tabacisoli</name>
    <dbReference type="NCBI Taxonomy" id="2249466"/>
    <lineage>
        <taxon>Bacteria</taxon>
        <taxon>Pseudomonadati</taxon>
        <taxon>Pseudomonadota</taxon>
        <taxon>Alphaproteobacteria</taxon>
        <taxon>Sphingomonadales</taxon>
        <taxon>Sphingomonadaceae</taxon>
        <taxon>Sphingomonas</taxon>
    </lineage>
</organism>
<accession>A0ABW4HZV1</accession>
<keyword evidence="3" id="KW-1185">Reference proteome</keyword>
<dbReference type="EMBL" id="JBHUDY010000001">
    <property type="protein sequence ID" value="MFD1611154.1"/>
    <property type="molecule type" value="Genomic_DNA"/>
</dbReference>
<comment type="caution">
    <text evidence="2">The sequence shown here is derived from an EMBL/GenBank/DDBJ whole genome shotgun (WGS) entry which is preliminary data.</text>
</comment>
<reference evidence="3" key="1">
    <citation type="journal article" date="2019" name="Int. J. Syst. Evol. Microbiol.">
        <title>The Global Catalogue of Microorganisms (GCM) 10K type strain sequencing project: providing services to taxonomists for standard genome sequencing and annotation.</title>
        <authorList>
            <consortium name="The Broad Institute Genomics Platform"/>
            <consortium name="The Broad Institute Genome Sequencing Center for Infectious Disease"/>
            <person name="Wu L."/>
            <person name="Ma J."/>
        </authorList>
    </citation>
    <scope>NUCLEOTIDE SEQUENCE [LARGE SCALE GENOMIC DNA]</scope>
    <source>
        <strain evidence="3">CGMCC 1.16275</strain>
    </source>
</reference>
<dbReference type="Gene3D" id="3.40.50.1460">
    <property type="match status" value="1"/>
</dbReference>